<dbReference type="PANTHER" id="PTHR24567:SF26">
    <property type="entry name" value="REGULATORY PROTEIN YEIL"/>
    <property type="match status" value="1"/>
</dbReference>
<dbReference type="InterPro" id="IPR036390">
    <property type="entry name" value="WH_DNA-bd_sf"/>
</dbReference>
<dbReference type="PROSITE" id="PS51063">
    <property type="entry name" value="HTH_CRP_2"/>
    <property type="match status" value="1"/>
</dbReference>
<keyword evidence="3" id="KW-0804">Transcription</keyword>
<dbReference type="InterPro" id="IPR018490">
    <property type="entry name" value="cNMP-bd_dom_sf"/>
</dbReference>
<keyword evidence="7" id="KW-1185">Reference proteome</keyword>
<dbReference type="OrthoDB" id="9776746at2"/>
<dbReference type="InterPro" id="IPR012318">
    <property type="entry name" value="HTH_CRP"/>
</dbReference>
<protein>
    <submittedName>
        <fullName evidence="6">CRP/FNR family transcriptional regulator, anaerobic regulatory protein</fullName>
    </submittedName>
</protein>
<dbReference type="Pfam" id="PF13545">
    <property type="entry name" value="HTH_Crp_2"/>
    <property type="match status" value="1"/>
</dbReference>
<reference evidence="6 7" key="1">
    <citation type="submission" date="2016-10" db="EMBL/GenBank/DDBJ databases">
        <authorList>
            <person name="de Groot N.N."/>
        </authorList>
    </citation>
    <scope>NUCLEOTIDE SEQUENCE [LARGE SCALE GENOMIC DNA]</scope>
    <source>
        <strain evidence="6 7">47C3B</strain>
    </source>
</reference>
<dbReference type="EMBL" id="FNAI01000029">
    <property type="protein sequence ID" value="SDF76643.1"/>
    <property type="molecule type" value="Genomic_DNA"/>
</dbReference>
<dbReference type="SUPFAM" id="SSF51206">
    <property type="entry name" value="cAMP-binding domain-like"/>
    <property type="match status" value="1"/>
</dbReference>
<dbReference type="PRINTS" id="PR00034">
    <property type="entry name" value="HTHCRP"/>
</dbReference>
<keyword evidence="2" id="KW-0238">DNA-binding</keyword>
<evidence type="ECO:0000313" key="7">
    <source>
        <dbReference type="Proteomes" id="UP000199072"/>
    </source>
</evidence>
<dbReference type="InterPro" id="IPR014710">
    <property type="entry name" value="RmlC-like_jellyroll"/>
</dbReference>
<name>A0A1G7NRQ3_9SPHI</name>
<feature type="domain" description="HTH crp-type" evidence="5">
    <location>
        <begin position="147"/>
        <end position="213"/>
    </location>
</feature>
<dbReference type="SUPFAM" id="SSF46785">
    <property type="entry name" value="Winged helix' DNA-binding domain"/>
    <property type="match status" value="1"/>
</dbReference>
<dbReference type="Proteomes" id="UP000199072">
    <property type="component" value="Unassembled WGS sequence"/>
</dbReference>
<dbReference type="Gene3D" id="1.10.10.10">
    <property type="entry name" value="Winged helix-like DNA-binding domain superfamily/Winged helix DNA-binding domain"/>
    <property type="match status" value="1"/>
</dbReference>
<proteinExistence type="predicted"/>
<evidence type="ECO:0000256" key="1">
    <source>
        <dbReference type="ARBA" id="ARBA00023015"/>
    </source>
</evidence>
<keyword evidence="1" id="KW-0805">Transcription regulation</keyword>
<dbReference type="Gene3D" id="2.60.120.10">
    <property type="entry name" value="Jelly Rolls"/>
    <property type="match status" value="1"/>
</dbReference>
<dbReference type="AlphaFoldDB" id="A0A1G7NRQ3"/>
<evidence type="ECO:0000259" key="5">
    <source>
        <dbReference type="PROSITE" id="PS51063"/>
    </source>
</evidence>
<gene>
    <name evidence="6" type="ORF">SAMN05216464_12914</name>
</gene>
<dbReference type="STRING" id="1391627.SAMN05216464_12914"/>
<dbReference type="Pfam" id="PF00027">
    <property type="entry name" value="cNMP_binding"/>
    <property type="match status" value="1"/>
</dbReference>
<evidence type="ECO:0000313" key="6">
    <source>
        <dbReference type="EMBL" id="SDF76643.1"/>
    </source>
</evidence>
<evidence type="ECO:0000256" key="3">
    <source>
        <dbReference type="ARBA" id="ARBA00023163"/>
    </source>
</evidence>
<dbReference type="PANTHER" id="PTHR24567">
    <property type="entry name" value="CRP FAMILY TRANSCRIPTIONAL REGULATORY PROTEIN"/>
    <property type="match status" value="1"/>
</dbReference>
<evidence type="ECO:0000259" key="4">
    <source>
        <dbReference type="PROSITE" id="PS50042"/>
    </source>
</evidence>
<dbReference type="InterPro" id="IPR000595">
    <property type="entry name" value="cNMP-bd_dom"/>
</dbReference>
<dbReference type="RefSeq" id="WP_091157640.1">
    <property type="nucleotide sequence ID" value="NZ_FNAI01000029.1"/>
</dbReference>
<accession>A0A1G7NRQ3</accession>
<organism evidence="6 7">
    <name type="scientific">Mucilaginibacter pineti</name>
    <dbReference type="NCBI Taxonomy" id="1391627"/>
    <lineage>
        <taxon>Bacteria</taxon>
        <taxon>Pseudomonadati</taxon>
        <taxon>Bacteroidota</taxon>
        <taxon>Sphingobacteriia</taxon>
        <taxon>Sphingobacteriales</taxon>
        <taxon>Sphingobacteriaceae</taxon>
        <taxon>Mucilaginibacter</taxon>
    </lineage>
</organism>
<dbReference type="InterPro" id="IPR036388">
    <property type="entry name" value="WH-like_DNA-bd_sf"/>
</dbReference>
<dbReference type="InterPro" id="IPR050397">
    <property type="entry name" value="Env_Response_Regulators"/>
</dbReference>
<dbReference type="SMART" id="SM00419">
    <property type="entry name" value="HTH_CRP"/>
    <property type="match status" value="1"/>
</dbReference>
<dbReference type="GO" id="GO:0003700">
    <property type="term" value="F:DNA-binding transcription factor activity"/>
    <property type="evidence" value="ECO:0007669"/>
    <property type="project" value="TreeGrafter"/>
</dbReference>
<sequence>MTENNYDTIAQCFLGFHKELLEEMVLHGTVIQVKARDYLIRHGQYVKSLPIVMEGVIKVMSEDEGLPFLLYYIHPGATCVISFAHLFGDTKVNFSGIAEVDSTVLLVPVAKAREWLLKYPSFSEIILHEYQRRYNDLLETTKQVICHGLEDRLLDYIRRKAKIVDSEFIQVSHQDIAADLGTSREVISRLLRKLEKDRLISQTGRKIKLRAGGSTGGP</sequence>
<dbReference type="GO" id="GO:0003677">
    <property type="term" value="F:DNA binding"/>
    <property type="evidence" value="ECO:0007669"/>
    <property type="project" value="UniProtKB-KW"/>
</dbReference>
<dbReference type="PROSITE" id="PS50042">
    <property type="entry name" value="CNMP_BINDING_3"/>
    <property type="match status" value="1"/>
</dbReference>
<dbReference type="GO" id="GO:0005829">
    <property type="term" value="C:cytosol"/>
    <property type="evidence" value="ECO:0007669"/>
    <property type="project" value="TreeGrafter"/>
</dbReference>
<feature type="domain" description="Cyclic nucleotide-binding" evidence="4">
    <location>
        <begin position="12"/>
        <end position="143"/>
    </location>
</feature>
<evidence type="ECO:0000256" key="2">
    <source>
        <dbReference type="ARBA" id="ARBA00023125"/>
    </source>
</evidence>